<keyword evidence="2" id="KW-1185">Reference proteome</keyword>
<dbReference type="Proteomes" id="UP000044841">
    <property type="component" value="Unassembled WGS sequence"/>
</dbReference>
<reference evidence="1 2" key="1">
    <citation type="submission" date="2015-07" db="EMBL/GenBank/DDBJ databases">
        <authorList>
            <person name="Noorani M."/>
        </authorList>
    </citation>
    <scope>NUCLEOTIDE SEQUENCE [LARGE SCALE GENOMIC DNA]</scope>
    <source>
        <strain evidence="1">BBA 69670</strain>
    </source>
</reference>
<accession>A0A0K6FYZ8</accession>
<organism evidence="1 2">
    <name type="scientific">Rhizoctonia solani</name>
    <dbReference type="NCBI Taxonomy" id="456999"/>
    <lineage>
        <taxon>Eukaryota</taxon>
        <taxon>Fungi</taxon>
        <taxon>Dikarya</taxon>
        <taxon>Basidiomycota</taxon>
        <taxon>Agaricomycotina</taxon>
        <taxon>Agaricomycetes</taxon>
        <taxon>Cantharellales</taxon>
        <taxon>Ceratobasidiaceae</taxon>
        <taxon>Rhizoctonia</taxon>
    </lineage>
</organism>
<name>A0A0K6FYZ8_9AGAM</name>
<proteinExistence type="predicted"/>
<protein>
    <submittedName>
        <fullName evidence="1">Uncharacterized protein</fullName>
    </submittedName>
</protein>
<evidence type="ECO:0000313" key="1">
    <source>
        <dbReference type="EMBL" id="CUA71496.1"/>
    </source>
</evidence>
<sequence length="520" mass="59679">MPRITAPGYSVDISDAARVALRRVRGLGGVTPIDFTSKKANGYNMTLWYQLRSTALVRALQLHREREGPYFHQFIVFELHDSGGLFRIDRRLRPDEGAPLNSLRDEGIAAFDTIEPVGSWDDPLFTASDCLISIGFKVDVHLALILKICRAIQEHPLAQAYTLQRYNCYFFAQTIILCVACGVSNWAGTGDWLFEYELDISQEERRVLKSKPNSNRGFLGLNARVQECVDHLEGHKFTLATAQKTFLRKIQFEEIRELWMDTSSWGMYSIDFLLNKIDSSIQYLLETHLEAERALRLFTAYNYPMIRDIWDIPIRGFFPSFSPKFDDIFIEIRSAELERVSDPASVRGIHPTTYWGSRPLAICITEEPQKMLGLDSVAVQLSPHEQFTELSTAPILSPEEIDTKFTDTCLYSFKQNMTIRINYGTTDVPQEGTSNSNPEDIPQYRRAQNTVLPWQKPKQEQGPVMTTVTILQMQEYLIDLIRAHSVRVEQYKWATRAVADEVARDIKSAMDDIWKRLLQI</sequence>
<dbReference type="AlphaFoldDB" id="A0A0K6FYZ8"/>
<gene>
    <name evidence="1" type="ORF">RSOLAG22IIIB_09624</name>
</gene>
<evidence type="ECO:0000313" key="2">
    <source>
        <dbReference type="Proteomes" id="UP000044841"/>
    </source>
</evidence>
<dbReference type="EMBL" id="CYGV01001243">
    <property type="protein sequence ID" value="CUA71496.1"/>
    <property type="molecule type" value="Genomic_DNA"/>
</dbReference>